<keyword evidence="5" id="KW-0539">Nucleus</keyword>
<dbReference type="Proteomes" id="UP000822688">
    <property type="component" value="Chromosome V"/>
</dbReference>
<evidence type="ECO:0000313" key="9">
    <source>
        <dbReference type="Proteomes" id="UP000822688"/>
    </source>
</evidence>
<evidence type="ECO:0000256" key="1">
    <source>
        <dbReference type="ARBA" id="ARBA00004123"/>
    </source>
</evidence>
<feature type="compositionally biased region" description="Low complexity" evidence="6">
    <location>
        <begin position="225"/>
        <end position="236"/>
    </location>
</feature>
<feature type="compositionally biased region" description="Basic and acidic residues" evidence="6">
    <location>
        <begin position="207"/>
        <end position="216"/>
    </location>
</feature>
<feature type="domain" description="Myb/SANT-like DNA-binding" evidence="7">
    <location>
        <begin position="99"/>
        <end position="188"/>
    </location>
</feature>
<dbReference type="InterPro" id="IPR044822">
    <property type="entry name" value="Myb_DNA-bind_4"/>
</dbReference>
<feature type="compositionally biased region" description="Basic and acidic residues" evidence="6">
    <location>
        <begin position="86"/>
        <end position="100"/>
    </location>
</feature>
<evidence type="ECO:0000259" key="7">
    <source>
        <dbReference type="Pfam" id="PF13837"/>
    </source>
</evidence>
<dbReference type="PANTHER" id="PTHR21654">
    <property type="entry name" value="FI21293P1"/>
    <property type="match status" value="1"/>
</dbReference>
<evidence type="ECO:0000256" key="3">
    <source>
        <dbReference type="ARBA" id="ARBA00023125"/>
    </source>
</evidence>
<dbReference type="GO" id="GO:0005634">
    <property type="term" value="C:nucleus"/>
    <property type="evidence" value="ECO:0007669"/>
    <property type="project" value="UniProtKB-SubCell"/>
</dbReference>
<keyword evidence="9" id="KW-1185">Reference proteome</keyword>
<dbReference type="Gene3D" id="1.10.10.60">
    <property type="entry name" value="Homeodomain-like"/>
    <property type="match status" value="1"/>
</dbReference>
<dbReference type="Pfam" id="PF13837">
    <property type="entry name" value="Myb_DNA-bind_4"/>
    <property type="match status" value="1"/>
</dbReference>
<protein>
    <recommendedName>
        <fullName evidence="7">Myb/SANT-like DNA-binding domain-containing protein</fullName>
    </recommendedName>
</protein>
<name>A0A8T0HNT1_CERPU</name>
<comment type="caution">
    <text evidence="8">The sequence shown here is derived from an EMBL/GenBank/DDBJ whole genome shotgun (WGS) entry which is preliminary data.</text>
</comment>
<dbReference type="AlphaFoldDB" id="A0A8T0HNT1"/>
<dbReference type="PANTHER" id="PTHR21654:SF84">
    <property type="entry name" value="SI:DKEY-66I24.7"/>
    <property type="match status" value="1"/>
</dbReference>
<evidence type="ECO:0000313" key="8">
    <source>
        <dbReference type="EMBL" id="KAG0572580.1"/>
    </source>
</evidence>
<feature type="region of interest" description="Disordered" evidence="6">
    <location>
        <begin position="206"/>
        <end position="236"/>
    </location>
</feature>
<comment type="subcellular location">
    <subcellularLocation>
        <location evidence="1">Nucleus</location>
    </subcellularLocation>
</comment>
<dbReference type="GO" id="GO:0003677">
    <property type="term" value="F:DNA binding"/>
    <property type="evidence" value="ECO:0007669"/>
    <property type="project" value="UniProtKB-KW"/>
</dbReference>
<keyword evidence="3" id="KW-0238">DNA-binding</keyword>
<feature type="region of interest" description="Disordered" evidence="6">
    <location>
        <begin position="64"/>
        <end position="100"/>
    </location>
</feature>
<gene>
    <name evidence="8" type="ORF">KC19_VG107200</name>
</gene>
<evidence type="ECO:0000256" key="2">
    <source>
        <dbReference type="ARBA" id="ARBA00023015"/>
    </source>
</evidence>
<organism evidence="8 9">
    <name type="scientific">Ceratodon purpureus</name>
    <name type="common">Fire moss</name>
    <name type="synonym">Dicranum purpureum</name>
    <dbReference type="NCBI Taxonomy" id="3225"/>
    <lineage>
        <taxon>Eukaryota</taxon>
        <taxon>Viridiplantae</taxon>
        <taxon>Streptophyta</taxon>
        <taxon>Embryophyta</taxon>
        <taxon>Bryophyta</taxon>
        <taxon>Bryophytina</taxon>
        <taxon>Bryopsida</taxon>
        <taxon>Dicranidae</taxon>
        <taxon>Pseudoditrichales</taxon>
        <taxon>Ditrichaceae</taxon>
        <taxon>Ceratodon</taxon>
    </lineage>
</organism>
<evidence type="ECO:0000256" key="4">
    <source>
        <dbReference type="ARBA" id="ARBA00023163"/>
    </source>
</evidence>
<keyword evidence="4" id="KW-0804">Transcription</keyword>
<proteinExistence type="predicted"/>
<evidence type="ECO:0000256" key="6">
    <source>
        <dbReference type="SAM" id="MobiDB-lite"/>
    </source>
</evidence>
<dbReference type="EMBL" id="CM026426">
    <property type="protein sequence ID" value="KAG0572580.1"/>
    <property type="molecule type" value="Genomic_DNA"/>
</dbReference>
<dbReference type="GO" id="GO:0010468">
    <property type="term" value="P:regulation of gene expression"/>
    <property type="evidence" value="ECO:0007669"/>
    <property type="project" value="UniProtKB-ARBA"/>
</dbReference>
<reference evidence="8" key="1">
    <citation type="submission" date="2020-06" db="EMBL/GenBank/DDBJ databases">
        <title>WGS assembly of Ceratodon purpureus strain R40.</title>
        <authorList>
            <person name="Carey S.B."/>
            <person name="Jenkins J."/>
            <person name="Shu S."/>
            <person name="Lovell J.T."/>
            <person name="Sreedasyam A."/>
            <person name="Maumus F."/>
            <person name="Tiley G.P."/>
            <person name="Fernandez-Pozo N."/>
            <person name="Barry K."/>
            <person name="Chen C."/>
            <person name="Wang M."/>
            <person name="Lipzen A."/>
            <person name="Daum C."/>
            <person name="Saski C.A."/>
            <person name="Payton A.C."/>
            <person name="Mcbreen J.C."/>
            <person name="Conrad R.E."/>
            <person name="Kollar L.M."/>
            <person name="Olsson S."/>
            <person name="Huttunen S."/>
            <person name="Landis J.B."/>
            <person name="Wickett N.J."/>
            <person name="Johnson M.G."/>
            <person name="Rensing S.A."/>
            <person name="Grimwood J."/>
            <person name="Schmutz J."/>
            <person name="Mcdaniel S.F."/>
        </authorList>
    </citation>
    <scope>NUCLEOTIDE SEQUENCE</scope>
    <source>
        <strain evidence="8">R40</strain>
    </source>
</reference>
<keyword evidence="2" id="KW-0805">Transcription regulation</keyword>
<accession>A0A8T0HNT1</accession>
<evidence type="ECO:0000256" key="5">
    <source>
        <dbReference type="ARBA" id="ARBA00023242"/>
    </source>
</evidence>
<sequence>MSLVCVAATIRAREDFHLLSIAATIRPLKDFPLCHLHRNYSSKNMAGNNDASVAANKNVLREEANEDDDVKVVAAPPSKKAKKQPKLKEPKTEDDDNKRNWLDSEVETLIQLRGEMQPEFQKNAKKQGVNMWLKLHSGLLCLIPNFKKTQKACKNKFLDVLKTYKEDKQANSISGESRHTCKFYDAMDTWYHHNGAVVKHISASIDDTGKSHATGEEDKEENEESMPTSTTTETKLPTKMKFQEKSLNLISQLVDNSKNMAHSMEVANGFMGNLDRHMEKLIEKL</sequence>